<evidence type="ECO:0000313" key="2">
    <source>
        <dbReference type="Proteomes" id="UP000317078"/>
    </source>
</evidence>
<comment type="caution">
    <text evidence="1">The sequence shown here is derived from an EMBL/GenBank/DDBJ whole genome shotgun (WGS) entry which is preliminary data.</text>
</comment>
<dbReference type="AlphaFoldDB" id="A0A502GF41"/>
<sequence length="83" mass="9290">MPRLTIVSTRDYRQHVLEIEERGNGSCSVVVHPPARLGRPRLVEPPAGSATLIEIVNKAKAEIDDVMGPKPVPRRPMPRRRFA</sequence>
<dbReference type="EMBL" id="RCZP01000002">
    <property type="protein sequence ID" value="TPG60504.1"/>
    <property type="molecule type" value="Genomic_DNA"/>
</dbReference>
<proteinExistence type="predicted"/>
<protein>
    <submittedName>
        <fullName evidence="1">Uncharacterized protein</fullName>
    </submittedName>
</protein>
<accession>A0A502GF41</accession>
<dbReference type="Proteomes" id="UP000317078">
    <property type="component" value="Unassembled WGS sequence"/>
</dbReference>
<reference evidence="1 2" key="1">
    <citation type="journal article" date="2019" name="Environ. Microbiol.">
        <title>Species interactions and distinct microbial communities in high Arctic permafrost affected cryosols are associated with the CH4 and CO2 gas fluxes.</title>
        <authorList>
            <person name="Altshuler I."/>
            <person name="Hamel J."/>
            <person name="Turney S."/>
            <person name="Magnuson E."/>
            <person name="Levesque R."/>
            <person name="Greer C."/>
            <person name="Whyte L.G."/>
        </authorList>
    </citation>
    <scope>NUCLEOTIDE SEQUENCE [LARGE SCALE GENOMIC DNA]</scope>
    <source>
        <strain evidence="1 2">S9.3B</strain>
    </source>
</reference>
<dbReference type="OrthoDB" id="7273537at2"/>
<evidence type="ECO:0000313" key="1">
    <source>
        <dbReference type="EMBL" id="TPG60504.1"/>
    </source>
</evidence>
<keyword evidence="2" id="KW-1185">Reference proteome</keyword>
<organism evidence="1 2">
    <name type="scientific">Muricoccus nepalensis</name>
    <dbReference type="NCBI Taxonomy" id="1854500"/>
    <lineage>
        <taxon>Bacteria</taxon>
        <taxon>Pseudomonadati</taxon>
        <taxon>Pseudomonadota</taxon>
        <taxon>Alphaproteobacteria</taxon>
        <taxon>Acetobacterales</taxon>
        <taxon>Roseomonadaceae</taxon>
        <taxon>Muricoccus</taxon>
    </lineage>
</organism>
<dbReference type="RefSeq" id="WP_140881432.1">
    <property type="nucleotide sequence ID" value="NZ_RCZP01000002.1"/>
</dbReference>
<name>A0A502GF41_9PROT</name>
<gene>
    <name evidence="1" type="ORF">EAH89_03825</name>
</gene>